<dbReference type="Proteomes" id="UP000796761">
    <property type="component" value="Unassembled WGS sequence"/>
</dbReference>
<dbReference type="OrthoDB" id="276744at2759"/>
<name>A0A8K1GJK5_9PASS</name>
<sequence>MLSWSAVQSPCLEVGMICLAEVLSKIMRSLFKGCLEEKVDIEMPSGLIETNGFENTIMEAEQKEDPDSLLVSAGKGKPINDAFDQELKCTWKNIKVLKHGQKRATELLKGLEHKSDEQQLRDLGVFSLEKKKLKGDLTTPYNSLKGDCSQVGVGVFSWAISDRTREHSLKVH</sequence>
<organism evidence="1 2">
    <name type="scientific">Zosterops borbonicus</name>
    <dbReference type="NCBI Taxonomy" id="364589"/>
    <lineage>
        <taxon>Eukaryota</taxon>
        <taxon>Metazoa</taxon>
        <taxon>Chordata</taxon>
        <taxon>Craniata</taxon>
        <taxon>Vertebrata</taxon>
        <taxon>Euteleostomi</taxon>
        <taxon>Archelosauria</taxon>
        <taxon>Archosauria</taxon>
        <taxon>Dinosauria</taxon>
        <taxon>Saurischia</taxon>
        <taxon>Theropoda</taxon>
        <taxon>Coelurosauria</taxon>
        <taxon>Aves</taxon>
        <taxon>Neognathae</taxon>
        <taxon>Neoaves</taxon>
        <taxon>Telluraves</taxon>
        <taxon>Australaves</taxon>
        <taxon>Passeriformes</taxon>
        <taxon>Sylvioidea</taxon>
        <taxon>Zosteropidae</taxon>
        <taxon>Zosterops</taxon>
    </lineage>
</organism>
<protein>
    <submittedName>
        <fullName evidence="1">Uncharacterized protein</fullName>
    </submittedName>
</protein>
<comment type="caution">
    <text evidence="1">The sequence shown here is derived from an EMBL/GenBank/DDBJ whole genome shotgun (WGS) entry which is preliminary data.</text>
</comment>
<evidence type="ECO:0000313" key="1">
    <source>
        <dbReference type="EMBL" id="TRZ19378.1"/>
    </source>
</evidence>
<dbReference type="AlphaFoldDB" id="A0A8K1GJK5"/>
<reference evidence="1" key="1">
    <citation type="submission" date="2019-04" db="EMBL/GenBank/DDBJ databases">
        <title>Genome assembly of Zosterops borbonicus 15179.</title>
        <authorList>
            <person name="Leroy T."/>
            <person name="Anselmetti Y."/>
            <person name="Tilak M.-K."/>
            <person name="Nabholz B."/>
        </authorList>
    </citation>
    <scope>NUCLEOTIDE SEQUENCE</scope>
    <source>
        <strain evidence="1">HGM_15179</strain>
        <tissue evidence="1">Muscle</tissue>
    </source>
</reference>
<gene>
    <name evidence="1" type="ORF">HGM15179_007706</name>
</gene>
<accession>A0A8K1GJK5</accession>
<evidence type="ECO:0000313" key="2">
    <source>
        <dbReference type="Proteomes" id="UP000796761"/>
    </source>
</evidence>
<dbReference type="EMBL" id="SWJQ01000186">
    <property type="protein sequence ID" value="TRZ19378.1"/>
    <property type="molecule type" value="Genomic_DNA"/>
</dbReference>
<keyword evidence="2" id="KW-1185">Reference proteome</keyword>
<proteinExistence type="predicted"/>